<gene>
    <name evidence="1" type="ORF">DLM77_12775</name>
</gene>
<organism evidence="1 2">
    <name type="scientific">Leptospira yasudae</name>
    <dbReference type="NCBI Taxonomy" id="2202201"/>
    <lineage>
        <taxon>Bacteria</taxon>
        <taxon>Pseudomonadati</taxon>
        <taxon>Spirochaetota</taxon>
        <taxon>Spirochaetia</taxon>
        <taxon>Leptospirales</taxon>
        <taxon>Leptospiraceae</taxon>
        <taxon>Leptospira</taxon>
    </lineage>
</organism>
<reference evidence="1 2" key="2">
    <citation type="journal article" date="2020" name="Int. J. Syst. Evol. Microbiol.">
        <title>Leptospira yasudae sp. nov. and Leptospira stimsonii sp. nov., two new species of the pathogenic group isolated from environmental sources.</title>
        <authorList>
            <person name="Casanovas-Massana A."/>
            <person name="Hamond C."/>
            <person name="Santos L.A."/>
            <person name="de Oliveira D."/>
            <person name="Hacker K.P."/>
            <person name="Balassiano I."/>
            <person name="Costa F."/>
            <person name="Medeiros M.A."/>
            <person name="Reis M.G."/>
            <person name="Ko A.I."/>
            <person name="Wunder E.A."/>
        </authorList>
    </citation>
    <scope>NUCLEOTIDE SEQUENCE [LARGE SCALE GENOMIC DNA]</scope>
    <source>
        <strain evidence="1 2">B21</strain>
    </source>
</reference>
<evidence type="ECO:0000313" key="1">
    <source>
        <dbReference type="EMBL" id="RHX79737.1"/>
    </source>
</evidence>
<keyword evidence="2" id="KW-1185">Reference proteome</keyword>
<comment type="caution">
    <text evidence="1">The sequence shown here is derived from an EMBL/GenBank/DDBJ whole genome shotgun (WGS) entry which is preliminary data.</text>
</comment>
<sequence length="87" mass="10361">MHWNAQFISRHSGFHPLIPQNLHFISQEDTLLGKELPAFVFFKRKRRRMKSHKKLTEITFSRLLTVQRNHENTIDPFHSNIIVLING</sequence>
<dbReference type="EMBL" id="QHCR01000005">
    <property type="protein sequence ID" value="RHX79737.1"/>
    <property type="molecule type" value="Genomic_DNA"/>
</dbReference>
<proteinExistence type="predicted"/>
<evidence type="ECO:0000313" key="2">
    <source>
        <dbReference type="Proteomes" id="UP000285569"/>
    </source>
</evidence>
<dbReference type="Proteomes" id="UP000285569">
    <property type="component" value="Unassembled WGS sequence"/>
</dbReference>
<protein>
    <submittedName>
        <fullName evidence="1">Uncharacterized protein</fullName>
    </submittedName>
</protein>
<reference evidence="2" key="1">
    <citation type="submission" date="2018-05" db="EMBL/GenBank/DDBJ databases">
        <title>Leptospira yasudae sp. nov. and Leptospira stimsonii sp. nov., two pathogenic species of the genus Leptospira isolated from environmental sources.</title>
        <authorList>
            <person name="Casanovas-Massana A."/>
            <person name="Hamond C."/>
            <person name="Santos L.A."/>
            <person name="Hacker K.P."/>
            <person name="Balassiano I."/>
            <person name="Medeiros M.A."/>
            <person name="Reis M.G."/>
            <person name="Ko A.I."/>
            <person name="Wunder E.A."/>
        </authorList>
    </citation>
    <scope>NUCLEOTIDE SEQUENCE [LARGE SCALE GENOMIC DNA]</scope>
    <source>
        <strain evidence="2">B21</strain>
    </source>
</reference>
<name>A0ABX9M2N2_9LEPT</name>
<accession>A0ABX9M2N2</accession>